<keyword evidence="2" id="KW-0812">Transmembrane</keyword>
<feature type="region of interest" description="Disordered" evidence="1">
    <location>
        <begin position="328"/>
        <end position="376"/>
    </location>
</feature>
<organism evidence="3 4">
    <name type="scientific">Humibacillus xanthopallidus</name>
    <dbReference type="NCBI Taxonomy" id="412689"/>
    <lineage>
        <taxon>Bacteria</taxon>
        <taxon>Bacillati</taxon>
        <taxon>Actinomycetota</taxon>
        <taxon>Actinomycetes</taxon>
        <taxon>Micrococcales</taxon>
        <taxon>Intrasporangiaceae</taxon>
        <taxon>Humibacillus</taxon>
    </lineage>
</organism>
<sequence length="376" mass="40624">MSKSFEHNVLTTYRSLRVAMIPLLLILVVATALESTRGTDCLLGSISAYYHTPVRGAFVFSLAALGACLIVYKGNDPVEDVLLNFAGFMAFLVALVPTTVDGSCPTKYGHVVADANTADAVRNNVLTLLIVSVAFLLLYGFMPRQVHRSTSRRGLQAATPDSEEHEGWSGPLATWFRDVRHRKLRLAGVLGLVTLFIVLVELALFIFWPDTFKDSAHGISAGTMVLGVLGVMVANAYSFERATRAADGQPSNVWTNRYGITAGATIAMIVAAVVIFRSGRHLILVVELVVIVGFIAFWYMQTRELWFYPTREQKSVVVDHVALRAPAPPQGVPSGRPSASGRGPVADGMAAATETTSPTESAVPSRPSRSDVYKAL</sequence>
<reference evidence="3 4" key="1">
    <citation type="submission" date="2019-06" db="EMBL/GenBank/DDBJ databases">
        <title>Sequencing the genomes of 1000 actinobacteria strains.</title>
        <authorList>
            <person name="Klenk H.-P."/>
        </authorList>
    </citation>
    <scope>NUCLEOTIDE SEQUENCE [LARGE SCALE GENOMIC DNA]</scope>
    <source>
        <strain evidence="3 4">DSM 21776</strain>
    </source>
</reference>
<name>A0A543PT33_9MICO</name>
<evidence type="ECO:0000313" key="3">
    <source>
        <dbReference type="EMBL" id="TQN47245.1"/>
    </source>
</evidence>
<dbReference type="AlphaFoldDB" id="A0A543PT33"/>
<comment type="caution">
    <text evidence="3">The sequence shown here is derived from an EMBL/GenBank/DDBJ whole genome shotgun (WGS) entry which is preliminary data.</text>
</comment>
<feature type="transmembrane region" description="Helical" evidence="2">
    <location>
        <begin position="120"/>
        <end position="142"/>
    </location>
</feature>
<protein>
    <submittedName>
        <fullName evidence="3">Uncharacterized protein</fullName>
    </submittedName>
</protein>
<feature type="compositionally biased region" description="Low complexity" evidence="1">
    <location>
        <begin position="350"/>
        <end position="362"/>
    </location>
</feature>
<keyword evidence="2" id="KW-0472">Membrane</keyword>
<accession>A0A543PT33</accession>
<dbReference type="EMBL" id="VFQF01000001">
    <property type="protein sequence ID" value="TQN47245.1"/>
    <property type="molecule type" value="Genomic_DNA"/>
</dbReference>
<feature type="transmembrane region" description="Helical" evidence="2">
    <location>
        <begin position="186"/>
        <end position="207"/>
    </location>
</feature>
<feature type="transmembrane region" description="Helical" evidence="2">
    <location>
        <begin position="282"/>
        <end position="300"/>
    </location>
</feature>
<feature type="transmembrane region" description="Helical" evidence="2">
    <location>
        <begin position="54"/>
        <end position="72"/>
    </location>
</feature>
<feature type="transmembrane region" description="Helical" evidence="2">
    <location>
        <begin position="81"/>
        <end position="100"/>
    </location>
</feature>
<proteinExistence type="predicted"/>
<keyword evidence="2" id="KW-1133">Transmembrane helix</keyword>
<evidence type="ECO:0000256" key="1">
    <source>
        <dbReference type="SAM" id="MobiDB-lite"/>
    </source>
</evidence>
<dbReference type="Proteomes" id="UP000320085">
    <property type="component" value="Unassembled WGS sequence"/>
</dbReference>
<feature type="transmembrane region" description="Helical" evidence="2">
    <location>
        <begin position="258"/>
        <end position="276"/>
    </location>
</feature>
<evidence type="ECO:0000256" key="2">
    <source>
        <dbReference type="SAM" id="Phobius"/>
    </source>
</evidence>
<dbReference type="RefSeq" id="WP_141819359.1">
    <property type="nucleotide sequence ID" value="NZ_BAAAQC010000005.1"/>
</dbReference>
<dbReference type="OrthoDB" id="9803163at2"/>
<gene>
    <name evidence="3" type="ORF">FHX52_0338</name>
</gene>
<feature type="transmembrane region" description="Helical" evidence="2">
    <location>
        <begin position="219"/>
        <end position="237"/>
    </location>
</feature>
<evidence type="ECO:0000313" key="4">
    <source>
        <dbReference type="Proteomes" id="UP000320085"/>
    </source>
</evidence>